<evidence type="ECO:0000313" key="2">
    <source>
        <dbReference type="Proteomes" id="UP001148737"/>
    </source>
</evidence>
<evidence type="ECO:0000313" key="1">
    <source>
        <dbReference type="EMBL" id="KAJ3497423.1"/>
    </source>
</evidence>
<comment type="caution">
    <text evidence="1">The sequence shown here is derived from an EMBL/GenBank/DDBJ whole genome shotgun (WGS) entry which is preliminary data.</text>
</comment>
<protein>
    <submittedName>
        <fullName evidence="1">Uncharacterized protein</fullName>
    </submittedName>
</protein>
<keyword evidence="2" id="KW-1185">Reference proteome</keyword>
<sequence length="468" mass="51319">MTVATDTPPAARILARMEDYVLQSTSEINKTPTPEYSYKQKIAEITARLNQSTARLHEPLSRPGDETTINDIVQYASEIKALKKADFEDAYNDAVTRIFQKLSDQLMTTIHPSFVQQSLQRIATGELKLYLPYDQAKGEERQSAYSQHGSVSPEHSSGVGSHPPTQHADAGLTPKGATEHDPKLEDSIQSCVLSDTTRASGKKRRSHEPNHGHKNKLKARKNGSNTTFIFADQRGEERSVTGQSSASEALEPGFPEHGGAARNDNHIEQSKAALQIIDSDNHIKGVLEQVGLWGNERVDTILRMPIKRPLRLRQGYDFQQRHLIDICDTSDREGVKIVSCMIQACGETMQQPCLCCEGDKHGPFDTCIMVCNGLFPQCGNCAWDRRLCQGALLAAPTSSTVEADHAPEAVGGIQKPNVPFCKGSHLPGVREKTPLSSEGTPAPMSPDRHSDDAASTATYCDRLSPKDL</sequence>
<accession>A0ACC1R308</accession>
<name>A0ACC1R308_9HYPO</name>
<organism evidence="1 2">
    <name type="scientific">Lecanicillium saksenae</name>
    <dbReference type="NCBI Taxonomy" id="468837"/>
    <lineage>
        <taxon>Eukaryota</taxon>
        <taxon>Fungi</taxon>
        <taxon>Dikarya</taxon>
        <taxon>Ascomycota</taxon>
        <taxon>Pezizomycotina</taxon>
        <taxon>Sordariomycetes</taxon>
        <taxon>Hypocreomycetidae</taxon>
        <taxon>Hypocreales</taxon>
        <taxon>Cordycipitaceae</taxon>
        <taxon>Lecanicillium</taxon>
    </lineage>
</organism>
<dbReference type="EMBL" id="JANAKD010000112">
    <property type="protein sequence ID" value="KAJ3497423.1"/>
    <property type="molecule type" value="Genomic_DNA"/>
</dbReference>
<dbReference type="Proteomes" id="UP001148737">
    <property type="component" value="Unassembled WGS sequence"/>
</dbReference>
<gene>
    <name evidence="1" type="ORF">NLG97_g1917</name>
</gene>
<reference evidence="1" key="1">
    <citation type="submission" date="2022-07" db="EMBL/GenBank/DDBJ databases">
        <title>Genome Sequence of Lecanicillium saksenae.</title>
        <authorList>
            <person name="Buettner E."/>
        </authorList>
    </citation>
    <scope>NUCLEOTIDE SEQUENCE</scope>
    <source>
        <strain evidence="1">VT-O1</strain>
    </source>
</reference>
<proteinExistence type="predicted"/>